<dbReference type="PANTHER" id="PTHR45901">
    <property type="entry name" value="PROTEIN CBG12474"/>
    <property type="match status" value="1"/>
</dbReference>
<evidence type="ECO:0000313" key="2">
    <source>
        <dbReference type="EMBL" id="KAF8564498.1"/>
    </source>
</evidence>
<comment type="caution">
    <text evidence="2">The sequence shown here is derived from an EMBL/GenBank/DDBJ whole genome shotgun (WGS) entry which is preliminary data.</text>
</comment>
<dbReference type="Proteomes" id="UP000699462">
    <property type="component" value="Unassembled WGS sequence"/>
</dbReference>
<dbReference type="AlphaFoldDB" id="A0A8T0DCE1"/>
<feature type="region of interest" description="Disordered" evidence="1">
    <location>
        <begin position="117"/>
        <end position="141"/>
    </location>
</feature>
<dbReference type="SUPFAM" id="SSF49723">
    <property type="entry name" value="Lipase/lipooxygenase domain (PLAT/LH2 domain)"/>
    <property type="match status" value="1"/>
</dbReference>
<dbReference type="PANTHER" id="PTHR45901:SF7">
    <property type="entry name" value="OXYGEN-REGULATED PROTEIN 1"/>
    <property type="match status" value="1"/>
</dbReference>
<gene>
    <name evidence="2" type="ORF">P879_09314</name>
</gene>
<evidence type="ECO:0000313" key="3">
    <source>
        <dbReference type="Proteomes" id="UP000699462"/>
    </source>
</evidence>
<sequence>MAALMNDRSFSVLLPSCVKLGYLVEDYSIAPTVVLSEALTPSECRKRLEMTAYIYDKNIEDDNSSPFGDSKNLPIRTVDDLINGSDEILATGIEHSATNEIQSLIAEPTTLERSRSRLVSRNAHLSSSPPRGSPPAIRRNRSLGNACRTNSYINKYLFLFSRGTWKIFIASGQKDPKSGESYLSACTSNIILTVCGRFQTAQAVLLRDAYVETLSDTPLKSTGYELNHQTNGPDCQPLEDGPFWPGQTDRFDVKLRNMNEIYKIRLSHDGTGPYPEWFVAEVRMRQLGITPSCSTITNLPEFRLTKKQRTELEMLSTLGSAELVFPCMQWLSRSKADGSLTREIAAPGTQLGDLRAGYSLGTRTIVLDPLELAVYGNRAPGEYKYKYCFDEVEIHFTVIM</sequence>
<evidence type="ECO:0008006" key="4">
    <source>
        <dbReference type="Google" id="ProtNLM"/>
    </source>
</evidence>
<dbReference type="InterPro" id="IPR052970">
    <property type="entry name" value="Inner_ear_hair_cell_LOXHD"/>
</dbReference>
<dbReference type="InterPro" id="IPR036392">
    <property type="entry name" value="PLAT/LH2_dom_sf"/>
</dbReference>
<proteinExistence type="predicted"/>
<evidence type="ECO:0000256" key="1">
    <source>
        <dbReference type="SAM" id="MobiDB-lite"/>
    </source>
</evidence>
<reference evidence="2 3" key="1">
    <citation type="submission" date="2019-07" db="EMBL/GenBank/DDBJ databases">
        <title>Annotation for the trematode Paragonimus westermani.</title>
        <authorList>
            <person name="Choi Y.-J."/>
        </authorList>
    </citation>
    <scope>NUCLEOTIDE SEQUENCE [LARGE SCALE GENOMIC DNA]</scope>
    <source>
        <strain evidence="2">180907_Pwestermani</strain>
    </source>
</reference>
<feature type="compositionally biased region" description="Polar residues" evidence="1">
    <location>
        <begin position="117"/>
        <end position="130"/>
    </location>
</feature>
<accession>A0A8T0DCE1</accession>
<organism evidence="2 3">
    <name type="scientific">Paragonimus westermani</name>
    <dbReference type="NCBI Taxonomy" id="34504"/>
    <lineage>
        <taxon>Eukaryota</taxon>
        <taxon>Metazoa</taxon>
        <taxon>Spiralia</taxon>
        <taxon>Lophotrochozoa</taxon>
        <taxon>Platyhelminthes</taxon>
        <taxon>Trematoda</taxon>
        <taxon>Digenea</taxon>
        <taxon>Plagiorchiida</taxon>
        <taxon>Troglotremata</taxon>
        <taxon>Troglotrematidae</taxon>
        <taxon>Paragonimus</taxon>
    </lineage>
</organism>
<dbReference type="OrthoDB" id="5322100at2759"/>
<dbReference type="Gene3D" id="2.60.60.20">
    <property type="entry name" value="PLAT/LH2 domain"/>
    <property type="match status" value="1"/>
</dbReference>
<dbReference type="EMBL" id="JTDF01008537">
    <property type="protein sequence ID" value="KAF8564498.1"/>
    <property type="molecule type" value="Genomic_DNA"/>
</dbReference>
<name>A0A8T0DCE1_9TREM</name>
<protein>
    <recommendedName>
        <fullName evidence="4">PLAT domain-containing protein</fullName>
    </recommendedName>
</protein>
<keyword evidence="3" id="KW-1185">Reference proteome</keyword>